<evidence type="ECO:0000313" key="2">
    <source>
        <dbReference type="Proteomes" id="UP001055879"/>
    </source>
</evidence>
<keyword evidence="2" id="KW-1185">Reference proteome</keyword>
<proteinExistence type="predicted"/>
<reference evidence="1 2" key="2">
    <citation type="journal article" date="2022" name="Mol. Ecol. Resour.">
        <title>The genomes of chicory, endive, great burdock and yacon provide insights into Asteraceae paleo-polyploidization history and plant inulin production.</title>
        <authorList>
            <person name="Fan W."/>
            <person name="Wang S."/>
            <person name="Wang H."/>
            <person name="Wang A."/>
            <person name="Jiang F."/>
            <person name="Liu H."/>
            <person name="Zhao H."/>
            <person name="Xu D."/>
            <person name="Zhang Y."/>
        </authorList>
    </citation>
    <scope>NUCLEOTIDE SEQUENCE [LARGE SCALE GENOMIC DNA]</scope>
    <source>
        <strain evidence="2">cv. Niubang</strain>
    </source>
</reference>
<evidence type="ECO:0000313" key="1">
    <source>
        <dbReference type="EMBL" id="KAI3735164.1"/>
    </source>
</evidence>
<organism evidence="1 2">
    <name type="scientific">Arctium lappa</name>
    <name type="common">Greater burdock</name>
    <name type="synonym">Lappa major</name>
    <dbReference type="NCBI Taxonomy" id="4217"/>
    <lineage>
        <taxon>Eukaryota</taxon>
        <taxon>Viridiplantae</taxon>
        <taxon>Streptophyta</taxon>
        <taxon>Embryophyta</taxon>
        <taxon>Tracheophyta</taxon>
        <taxon>Spermatophyta</taxon>
        <taxon>Magnoliopsida</taxon>
        <taxon>eudicotyledons</taxon>
        <taxon>Gunneridae</taxon>
        <taxon>Pentapetalae</taxon>
        <taxon>asterids</taxon>
        <taxon>campanulids</taxon>
        <taxon>Asterales</taxon>
        <taxon>Asteraceae</taxon>
        <taxon>Carduoideae</taxon>
        <taxon>Cardueae</taxon>
        <taxon>Arctiinae</taxon>
        <taxon>Arctium</taxon>
    </lineage>
</organism>
<accession>A0ACB9CLH0</accession>
<dbReference type="EMBL" id="CM042050">
    <property type="protein sequence ID" value="KAI3735164.1"/>
    <property type="molecule type" value="Genomic_DNA"/>
</dbReference>
<name>A0ACB9CLH0_ARCLA</name>
<sequence>MAMKMSSPLTIVFLVFILQQILFFSAMADEKFIKSICKSTPSYDLCLKTVLADPKSKDADLTGLALIVVDAVKVKGINTINYIKGLENSRPDLKTVLDYCTDVYNTSMTVDVPLAVTALSQGNPKFGEDGIADVTVESQACESTFGQYGQASPMTNVNQDMEDLANVARAMIRMLL</sequence>
<protein>
    <submittedName>
        <fullName evidence="1">Uncharacterized protein</fullName>
    </submittedName>
</protein>
<dbReference type="Proteomes" id="UP001055879">
    <property type="component" value="Linkage Group LG04"/>
</dbReference>
<gene>
    <name evidence="1" type="ORF">L6452_14653</name>
</gene>
<comment type="caution">
    <text evidence="1">The sequence shown here is derived from an EMBL/GenBank/DDBJ whole genome shotgun (WGS) entry which is preliminary data.</text>
</comment>
<reference evidence="2" key="1">
    <citation type="journal article" date="2022" name="Mol. Ecol. Resour.">
        <title>The genomes of chicory, endive, great burdock and yacon provide insights into Asteraceae palaeo-polyploidization history and plant inulin production.</title>
        <authorList>
            <person name="Fan W."/>
            <person name="Wang S."/>
            <person name="Wang H."/>
            <person name="Wang A."/>
            <person name="Jiang F."/>
            <person name="Liu H."/>
            <person name="Zhao H."/>
            <person name="Xu D."/>
            <person name="Zhang Y."/>
        </authorList>
    </citation>
    <scope>NUCLEOTIDE SEQUENCE [LARGE SCALE GENOMIC DNA]</scope>
    <source>
        <strain evidence="2">cv. Niubang</strain>
    </source>
</reference>